<feature type="transmembrane region" description="Helical" evidence="8">
    <location>
        <begin position="34"/>
        <end position="53"/>
    </location>
</feature>
<evidence type="ECO:0000256" key="4">
    <source>
        <dbReference type="ARBA" id="ARBA00022692"/>
    </source>
</evidence>
<keyword evidence="10" id="KW-1185">Reference proteome</keyword>
<organism evidence="10">
    <name type="scientific">Micromonas pusilla (strain CCMP1545)</name>
    <name type="common">Picoplanktonic green alga</name>
    <dbReference type="NCBI Taxonomy" id="564608"/>
    <lineage>
        <taxon>Eukaryota</taxon>
        <taxon>Viridiplantae</taxon>
        <taxon>Chlorophyta</taxon>
        <taxon>Mamiellophyceae</taxon>
        <taxon>Mamiellales</taxon>
        <taxon>Mamiellaceae</taxon>
        <taxon>Micromonas</taxon>
    </lineage>
</organism>
<dbReference type="STRING" id="564608.C1N2Y4"/>
<dbReference type="Pfam" id="PF03092">
    <property type="entry name" value="BT1"/>
    <property type="match status" value="1"/>
</dbReference>
<dbReference type="GO" id="GO:0016020">
    <property type="term" value="C:membrane"/>
    <property type="evidence" value="ECO:0007669"/>
    <property type="project" value="UniProtKB-SubCell"/>
</dbReference>
<evidence type="ECO:0000313" key="10">
    <source>
        <dbReference type="Proteomes" id="UP000001876"/>
    </source>
</evidence>
<dbReference type="PANTHER" id="PTHR31585:SF0">
    <property type="entry name" value="FOLATE-BIOPTERIN TRANSPORTER 1, CHLOROPLASTIC"/>
    <property type="match status" value="1"/>
</dbReference>
<comment type="subcellular location">
    <subcellularLocation>
        <location evidence="1">Membrane</location>
        <topology evidence="1">Multi-pass membrane protein</topology>
    </subcellularLocation>
</comment>
<dbReference type="eggNOG" id="ENOG502QPYM">
    <property type="taxonomic scope" value="Eukaryota"/>
</dbReference>
<dbReference type="GeneID" id="9687954"/>
<evidence type="ECO:0000256" key="3">
    <source>
        <dbReference type="ARBA" id="ARBA00022448"/>
    </source>
</evidence>
<comment type="similarity">
    <text evidence="2">Belongs to the major facilitator superfamily. Folate-biopterin transporter (TC 2.A.71) family.</text>
</comment>
<dbReference type="RefSeq" id="XP_003062514.1">
    <property type="nucleotide sequence ID" value="XM_003062468.1"/>
</dbReference>
<dbReference type="EMBL" id="GG663746">
    <property type="protein sequence ID" value="EEH53333.1"/>
    <property type="molecule type" value="Genomic_DNA"/>
</dbReference>
<dbReference type="OMA" id="HIEATMY"/>
<dbReference type="CDD" id="cd17484">
    <property type="entry name" value="MFS_FBT"/>
    <property type="match status" value="1"/>
</dbReference>
<dbReference type="Proteomes" id="UP000001876">
    <property type="component" value="Unassembled WGS sequence"/>
</dbReference>
<feature type="transmembrane region" description="Helical" evidence="8">
    <location>
        <begin position="290"/>
        <end position="310"/>
    </location>
</feature>
<feature type="transmembrane region" description="Helical" evidence="8">
    <location>
        <begin position="394"/>
        <end position="412"/>
    </location>
</feature>
<evidence type="ECO:0000256" key="6">
    <source>
        <dbReference type="ARBA" id="ARBA00023136"/>
    </source>
</evidence>
<evidence type="ECO:0000256" key="2">
    <source>
        <dbReference type="ARBA" id="ARBA00007015"/>
    </source>
</evidence>
<dbReference type="Gene3D" id="1.20.1250.20">
    <property type="entry name" value="MFS general substrate transporter like domains"/>
    <property type="match status" value="1"/>
</dbReference>
<dbReference type="InterPro" id="IPR036259">
    <property type="entry name" value="MFS_trans_sf"/>
</dbReference>
<dbReference type="KEGG" id="mpp:MICPUCDRAFT_44808"/>
<sequence length="443" mass="45854">MRPEVAAIVLVYFVQGILGLSRLAKDYFLKDDLHLSPAEASLVLSVSAAPWLVKPVWGFISDSVPLFGYRRKSYLVLCGALGAVAGFGLSAYVTDVPGAVIAFTAGSLSTAFADVVIDSVVVAAARGESQATSGSLQSLCWGSVALGGIASAYFSGALIEERGTRFVFGVTALFPLLIAAAATLVNEKRIVDPSDRGDAPPHPGIVDEIKILGGKLWDVGKDRRVWAPTAFVFLWQATPNPGAAMFYFQTEALGFTPEFLGRVALARSVAALVGVGVYNAYLKDVPLKKMFTVSAVLGTCLGLTQLILVAGLNREWGISDQFFSLGDTVVLTVLGEVSFLPVLVLAAKTCPEGVEATLFAALMSVFNAGGAASAALGAALTAALGVTEENFDGLFALVLICNLSSLVPLLGLRWLDEADGGEGGGGGEGGAEGVPAVADAKTD</sequence>
<reference evidence="9 10" key="1">
    <citation type="journal article" date="2009" name="Science">
        <title>Green evolution and dynamic adaptations revealed by genomes of the marine picoeukaryotes Micromonas.</title>
        <authorList>
            <person name="Worden A.Z."/>
            <person name="Lee J.H."/>
            <person name="Mock T."/>
            <person name="Rouze P."/>
            <person name="Simmons M.P."/>
            <person name="Aerts A.L."/>
            <person name="Allen A.E."/>
            <person name="Cuvelier M.L."/>
            <person name="Derelle E."/>
            <person name="Everett M.V."/>
            <person name="Foulon E."/>
            <person name="Grimwood J."/>
            <person name="Gundlach H."/>
            <person name="Henrissat B."/>
            <person name="Napoli C."/>
            <person name="McDonald S.M."/>
            <person name="Parker M.S."/>
            <person name="Rombauts S."/>
            <person name="Salamov A."/>
            <person name="Von Dassow P."/>
            <person name="Badger J.H."/>
            <person name="Coutinho P.M."/>
            <person name="Demir E."/>
            <person name="Dubchak I."/>
            <person name="Gentemann C."/>
            <person name="Eikrem W."/>
            <person name="Gready J.E."/>
            <person name="John U."/>
            <person name="Lanier W."/>
            <person name="Lindquist E.A."/>
            <person name="Lucas S."/>
            <person name="Mayer K.F."/>
            <person name="Moreau H."/>
            <person name="Not F."/>
            <person name="Otillar R."/>
            <person name="Panaud O."/>
            <person name="Pangilinan J."/>
            <person name="Paulsen I."/>
            <person name="Piegu B."/>
            <person name="Poliakov A."/>
            <person name="Robbens S."/>
            <person name="Schmutz J."/>
            <person name="Toulza E."/>
            <person name="Wyss T."/>
            <person name="Zelensky A."/>
            <person name="Zhou K."/>
            <person name="Armbrust E.V."/>
            <person name="Bhattacharya D."/>
            <person name="Goodenough U.W."/>
            <person name="Van de Peer Y."/>
            <person name="Grigoriev I.V."/>
        </authorList>
    </citation>
    <scope>NUCLEOTIDE SEQUENCE [LARGE SCALE GENOMIC DNA]</scope>
    <source>
        <strain evidence="9 10">CCMP1545</strain>
    </source>
</reference>
<evidence type="ECO:0000256" key="5">
    <source>
        <dbReference type="ARBA" id="ARBA00022989"/>
    </source>
</evidence>
<evidence type="ECO:0000313" key="9">
    <source>
        <dbReference type="EMBL" id="EEH53333.1"/>
    </source>
</evidence>
<dbReference type="InterPro" id="IPR039309">
    <property type="entry name" value="BT1"/>
</dbReference>
<feature type="transmembrane region" description="Helical" evidence="8">
    <location>
        <begin position="358"/>
        <end position="382"/>
    </location>
</feature>
<evidence type="ECO:0000256" key="8">
    <source>
        <dbReference type="SAM" id="Phobius"/>
    </source>
</evidence>
<feature type="transmembrane region" description="Helical" evidence="8">
    <location>
        <begin position="136"/>
        <end position="154"/>
    </location>
</feature>
<keyword evidence="4 8" id="KW-0812">Transmembrane</keyword>
<dbReference type="NCBIfam" id="TIGR00788">
    <property type="entry name" value="fbt"/>
    <property type="match status" value="1"/>
</dbReference>
<feature type="compositionally biased region" description="Gly residues" evidence="7">
    <location>
        <begin position="421"/>
        <end position="432"/>
    </location>
</feature>
<protein>
    <submittedName>
        <fullName evidence="9">Folate-biopterin transporter family</fullName>
    </submittedName>
</protein>
<proteinExistence type="inferred from homology"/>
<name>C1N2Y4_MICPC</name>
<feature type="transmembrane region" description="Helical" evidence="8">
    <location>
        <begin position="225"/>
        <end position="247"/>
    </location>
</feature>
<feature type="transmembrane region" description="Helical" evidence="8">
    <location>
        <begin position="74"/>
        <end position="93"/>
    </location>
</feature>
<dbReference type="OrthoDB" id="754047at2759"/>
<keyword evidence="5 8" id="KW-1133">Transmembrane helix</keyword>
<keyword evidence="6 8" id="KW-0472">Membrane</keyword>
<feature type="transmembrane region" description="Helical" evidence="8">
    <location>
        <begin position="166"/>
        <end position="186"/>
    </location>
</feature>
<evidence type="ECO:0000256" key="7">
    <source>
        <dbReference type="SAM" id="MobiDB-lite"/>
    </source>
</evidence>
<accession>C1N2Y4</accession>
<feature type="region of interest" description="Disordered" evidence="7">
    <location>
        <begin position="421"/>
        <end position="443"/>
    </location>
</feature>
<dbReference type="AlphaFoldDB" id="C1N2Y4"/>
<dbReference type="SUPFAM" id="SSF103473">
    <property type="entry name" value="MFS general substrate transporter"/>
    <property type="match status" value="1"/>
</dbReference>
<evidence type="ECO:0000256" key="1">
    <source>
        <dbReference type="ARBA" id="ARBA00004141"/>
    </source>
</evidence>
<dbReference type="InterPro" id="IPR004324">
    <property type="entry name" value="FBT"/>
</dbReference>
<feature type="transmembrane region" description="Helical" evidence="8">
    <location>
        <begin position="259"/>
        <end position="278"/>
    </location>
</feature>
<feature type="transmembrane region" description="Helical" evidence="8">
    <location>
        <begin position="322"/>
        <end position="346"/>
    </location>
</feature>
<gene>
    <name evidence="9" type="ORF">MICPUCDRAFT_44808</name>
</gene>
<keyword evidence="3" id="KW-0813">Transport</keyword>
<dbReference type="PANTHER" id="PTHR31585">
    <property type="entry name" value="FOLATE-BIOPTERIN TRANSPORTER 1, CHLOROPLASTIC"/>
    <property type="match status" value="1"/>
</dbReference>